<name>A0A7I8LJ54_SPIIN</name>
<dbReference type="EMBL" id="LR746280">
    <property type="protein sequence ID" value="CAA7410071.1"/>
    <property type="molecule type" value="Genomic_DNA"/>
</dbReference>
<evidence type="ECO:0000313" key="2">
    <source>
        <dbReference type="Proteomes" id="UP000663760"/>
    </source>
</evidence>
<keyword evidence="2" id="KW-1185">Reference proteome</keyword>
<dbReference type="AlphaFoldDB" id="A0A7I8LJ54"/>
<sequence length="42" mass="5063">MTSACNSFARWEHFKATSLEFLFRHLITHSRQFQNLLCLLYT</sequence>
<proteinExistence type="predicted"/>
<accession>A0A7I8LJ54</accession>
<gene>
    <name evidence="1" type="ORF">SI8410_17020749</name>
</gene>
<protein>
    <submittedName>
        <fullName evidence="1">Uncharacterized protein</fullName>
    </submittedName>
</protein>
<organism evidence="1 2">
    <name type="scientific">Spirodela intermedia</name>
    <name type="common">Intermediate duckweed</name>
    <dbReference type="NCBI Taxonomy" id="51605"/>
    <lineage>
        <taxon>Eukaryota</taxon>
        <taxon>Viridiplantae</taxon>
        <taxon>Streptophyta</taxon>
        <taxon>Embryophyta</taxon>
        <taxon>Tracheophyta</taxon>
        <taxon>Spermatophyta</taxon>
        <taxon>Magnoliopsida</taxon>
        <taxon>Liliopsida</taxon>
        <taxon>Araceae</taxon>
        <taxon>Lemnoideae</taxon>
        <taxon>Spirodela</taxon>
    </lineage>
</organism>
<evidence type="ECO:0000313" key="1">
    <source>
        <dbReference type="EMBL" id="CAA7410071.1"/>
    </source>
</evidence>
<reference evidence="1" key="1">
    <citation type="submission" date="2020-02" db="EMBL/GenBank/DDBJ databases">
        <authorList>
            <person name="Scholz U."/>
            <person name="Mascher M."/>
            <person name="Fiebig A."/>
        </authorList>
    </citation>
    <scope>NUCLEOTIDE SEQUENCE</scope>
</reference>
<dbReference type="Proteomes" id="UP000663760">
    <property type="component" value="Chromosome 17"/>
</dbReference>